<accession>A0A8J3RAY1</accession>
<dbReference type="SUPFAM" id="SSF46785">
    <property type="entry name" value="Winged helix' DNA-binding domain"/>
    <property type="match status" value="1"/>
</dbReference>
<dbReference type="Pfam" id="PF04326">
    <property type="entry name" value="SLFN_AlbA_2"/>
    <property type="match status" value="1"/>
</dbReference>
<dbReference type="AlphaFoldDB" id="A0A8J3RAY1"/>
<protein>
    <recommendedName>
        <fullName evidence="2">Schlafen AlbA-2 domain-containing protein</fullName>
    </recommendedName>
</protein>
<dbReference type="Gene3D" id="1.10.10.10">
    <property type="entry name" value="Winged helix-like DNA-binding domain superfamily/Winged helix DNA-binding domain"/>
    <property type="match status" value="1"/>
</dbReference>
<keyword evidence="4" id="KW-1185">Reference proteome</keyword>
<proteinExistence type="predicted"/>
<dbReference type="Pfam" id="PF13749">
    <property type="entry name" value="HATPase_c_4"/>
    <property type="match status" value="1"/>
</dbReference>
<feature type="region of interest" description="Disordered" evidence="1">
    <location>
        <begin position="559"/>
        <end position="581"/>
    </location>
</feature>
<comment type="caution">
    <text evidence="3">The sequence shown here is derived from an EMBL/GenBank/DDBJ whole genome shotgun (WGS) entry which is preliminary data.</text>
</comment>
<dbReference type="PANTHER" id="PTHR30595:SF6">
    <property type="entry name" value="SCHLAFEN ALBA-2 DOMAIN-CONTAINING PROTEIN"/>
    <property type="match status" value="1"/>
</dbReference>
<reference evidence="3" key="1">
    <citation type="submission" date="2021-01" db="EMBL/GenBank/DDBJ databases">
        <title>Whole genome shotgun sequence of Sphaerimonospora thailandensis NBRC 107569.</title>
        <authorList>
            <person name="Komaki H."/>
            <person name="Tamura T."/>
        </authorList>
    </citation>
    <scope>NUCLEOTIDE SEQUENCE</scope>
    <source>
        <strain evidence="3">NBRC 107569</strain>
    </source>
</reference>
<dbReference type="InterPro" id="IPR038475">
    <property type="entry name" value="RecG_C_sf"/>
</dbReference>
<dbReference type="InterPro" id="IPR038461">
    <property type="entry name" value="Schlafen_AlbA_2_dom_sf"/>
</dbReference>
<name>A0A8J3RAY1_9ACTN</name>
<dbReference type="Gene3D" id="3.30.565.60">
    <property type="match status" value="1"/>
</dbReference>
<organism evidence="3 4">
    <name type="scientific">Sphaerimonospora thailandensis</name>
    <dbReference type="NCBI Taxonomy" id="795644"/>
    <lineage>
        <taxon>Bacteria</taxon>
        <taxon>Bacillati</taxon>
        <taxon>Actinomycetota</taxon>
        <taxon>Actinomycetes</taxon>
        <taxon>Streptosporangiales</taxon>
        <taxon>Streptosporangiaceae</taxon>
        <taxon>Sphaerimonospora</taxon>
    </lineage>
</organism>
<feature type="domain" description="Schlafen AlbA-2" evidence="2">
    <location>
        <begin position="23"/>
        <end position="140"/>
    </location>
</feature>
<evidence type="ECO:0000313" key="4">
    <source>
        <dbReference type="Proteomes" id="UP000610966"/>
    </source>
</evidence>
<dbReference type="InterPro" id="IPR007421">
    <property type="entry name" value="Schlafen_AlbA_2_dom"/>
</dbReference>
<sequence>MVLTTDLGEIVQNLRTLGADISDVEVKKAEGGLPKSLRETLSAFANGHGGVIILGLEEGRGFKATGLADPAKLAADLGAMCAEEMEPPVRAEIGIHEFEGRHVLIAEIPEALPTQRPCFYKGAGISKGSFIRVSDGDRRLTTYEVQLMLSSRGQPREDEEPVPGVGLECLDAAGVEALVARLRVTRPYAFQGFDRDSVLRRAKVIVRAPDGGDAVSLGGLLALGSYPQEHFPQLMITFVSYPTITGAPLPSGERFLDNIALEGPIPVMVRDALNTIRRNMSRRAVIVGLGRQDVWEYPETALREALVNALVHRDLSSAARGGQVQIEMYPDRLVIRNPGGLYGALTVDDLGEEGVSSARNATLMRLLEDVPVPGETRTVCENRGSGIRAMLDALRSAGMSPPRFEDKISRFSVTFPNHTLLSAETIAWIAGLEQTGLTDSQGLFLALLWQGEDEPMDNRSYREHTGVDSRVATFELRDLVSRELILPEGTGRWTRYRLAEYRSTPHPQRADRRQTILAALGHETLSRAELSSRTGLGDQIVRRWLRVLREENVIETVGGSHRSPNVRYRRAQQEPLFPPRS</sequence>
<gene>
    <name evidence="3" type="ORF">Mth01_45900</name>
</gene>
<evidence type="ECO:0000259" key="2">
    <source>
        <dbReference type="Pfam" id="PF04326"/>
    </source>
</evidence>
<dbReference type="Proteomes" id="UP000610966">
    <property type="component" value="Unassembled WGS sequence"/>
</dbReference>
<dbReference type="InterPro" id="IPR036388">
    <property type="entry name" value="WH-like_DNA-bd_sf"/>
</dbReference>
<dbReference type="Gene3D" id="3.30.950.30">
    <property type="entry name" value="Schlafen, AAA domain"/>
    <property type="match status" value="1"/>
</dbReference>
<dbReference type="PANTHER" id="PTHR30595">
    <property type="entry name" value="GLPR-RELATED TRANSCRIPTIONAL REPRESSOR"/>
    <property type="match status" value="1"/>
</dbReference>
<evidence type="ECO:0000256" key="1">
    <source>
        <dbReference type="SAM" id="MobiDB-lite"/>
    </source>
</evidence>
<evidence type="ECO:0000313" key="3">
    <source>
        <dbReference type="EMBL" id="GIH72337.1"/>
    </source>
</evidence>
<dbReference type="EMBL" id="BOOG01000049">
    <property type="protein sequence ID" value="GIH72337.1"/>
    <property type="molecule type" value="Genomic_DNA"/>
</dbReference>
<dbReference type="InterPro" id="IPR036390">
    <property type="entry name" value="WH_DNA-bd_sf"/>
</dbReference>
<dbReference type="RefSeq" id="WP_239089923.1">
    <property type="nucleotide sequence ID" value="NZ_BOOG01000049.1"/>
</dbReference>